<dbReference type="CDD" id="cd17491">
    <property type="entry name" value="MFS_MFSD12"/>
    <property type="match status" value="1"/>
</dbReference>
<keyword evidence="3" id="KW-0472">Membrane</keyword>
<dbReference type="AlphaFoldDB" id="A0A8I6RYC0"/>
<dbReference type="InterPro" id="IPR036259">
    <property type="entry name" value="MFS_trans_sf"/>
</dbReference>
<evidence type="ECO:0000256" key="3">
    <source>
        <dbReference type="SAM" id="Phobius"/>
    </source>
</evidence>
<dbReference type="PANTHER" id="PTHR11328">
    <property type="entry name" value="MAJOR FACILITATOR SUPERFAMILY DOMAIN-CONTAINING PROTEIN"/>
    <property type="match status" value="1"/>
</dbReference>
<dbReference type="GeneID" id="106668910"/>
<dbReference type="OrthoDB" id="1730117at2759"/>
<evidence type="ECO:0000313" key="4">
    <source>
        <dbReference type="EnsemblMetazoa" id="XP_014253569.1"/>
    </source>
</evidence>
<dbReference type="GO" id="GO:0008643">
    <property type="term" value="P:carbohydrate transport"/>
    <property type="evidence" value="ECO:0007669"/>
    <property type="project" value="InterPro"/>
</dbReference>
<dbReference type="EnsemblMetazoa" id="XM_014398083.2">
    <property type="protein sequence ID" value="XP_014253569.1"/>
    <property type="gene ID" value="LOC106668910"/>
</dbReference>
<dbReference type="SUPFAM" id="SSF103473">
    <property type="entry name" value="MFS general substrate transporter"/>
    <property type="match status" value="1"/>
</dbReference>
<feature type="transmembrane region" description="Helical" evidence="3">
    <location>
        <begin position="176"/>
        <end position="195"/>
    </location>
</feature>
<evidence type="ECO:0000256" key="1">
    <source>
        <dbReference type="ARBA" id="ARBA00008335"/>
    </source>
</evidence>
<protein>
    <recommendedName>
        <fullName evidence="6">Major facilitator superfamily domain-containing protein 12-like</fullName>
    </recommendedName>
</protein>
<feature type="transmembrane region" description="Helical" evidence="3">
    <location>
        <begin position="359"/>
        <end position="380"/>
    </location>
</feature>
<dbReference type="PANTHER" id="PTHR11328:SF28">
    <property type="entry name" value="MAJOR FACILITATOR SUPERFAMILY DOMAIN-CONTAINING PROTEIN 12"/>
    <property type="match status" value="1"/>
</dbReference>
<dbReference type="Proteomes" id="UP000494040">
    <property type="component" value="Unassembled WGS sequence"/>
</dbReference>
<dbReference type="GO" id="GO:0015293">
    <property type="term" value="F:symporter activity"/>
    <property type="evidence" value="ECO:0007669"/>
    <property type="project" value="InterPro"/>
</dbReference>
<keyword evidence="3" id="KW-1133">Transmembrane helix</keyword>
<feature type="transmembrane region" description="Helical" evidence="3">
    <location>
        <begin position="425"/>
        <end position="447"/>
    </location>
</feature>
<feature type="transmembrane region" description="Helical" evidence="3">
    <location>
        <begin position="392"/>
        <end position="413"/>
    </location>
</feature>
<dbReference type="Pfam" id="PF13347">
    <property type="entry name" value="MFS_2"/>
    <property type="match status" value="1"/>
</dbReference>
<feature type="transmembrane region" description="Helical" evidence="3">
    <location>
        <begin position="75"/>
        <end position="95"/>
    </location>
</feature>
<feature type="transmembrane region" description="Helical" evidence="3">
    <location>
        <begin position="49"/>
        <end position="68"/>
    </location>
</feature>
<reference evidence="4" key="1">
    <citation type="submission" date="2022-01" db="UniProtKB">
        <authorList>
            <consortium name="EnsemblMetazoa"/>
        </authorList>
    </citation>
    <scope>IDENTIFICATION</scope>
</reference>
<name>A0A8I6RYC0_CIMLE</name>
<dbReference type="RefSeq" id="XP_014253569.1">
    <property type="nucleotide sequence ID" value="XM_014398083.2"/>
</dbReference>
<dbReference type="OMA" id="GLYTAWM"/>
<sequence length="505" mass="56027">MCMNAKMTQKEGEKAKMPPPLSRVTVIGYGMGHLLNDLCSALWFTYSLIFYSLVIGFSSVFTGVIMLIGQIADALATPAIGIWSDRSSLICLSALGKRKSWYALGTLLVLISMPFIYSPCIGFENNSVYFQLLYYSFFVVIFQFGWAAVQTVHLALVTDLTFISSERTNLLSLRNTFTVISNIAVYIMAFIVLRINSNSTLNKNDVGLFQIVVAAVLALGGISSFIFFFTVKETNHEPLIEDDERNQVAIEPQSHGYWLKKWLLYHVAAVYMGTRIYCNVIQSFVPIYLHESLKLDPYIIALGPLVMYISSFVFSLMSGVMNMYLGKKITFTVGALLGLSASIWIVFDSSDFFKTYLIYFITVLLGGGSSIMLVTVLAIVSDLIGSDTGNSAFIYGLMSFVDKLSCGIVIMLIQTFAPGNNTVYYTYTLALTCTIACIFAGIMTWFLPSALVKPQVFEQKTENDGPSTTTELQSKSSTQEERYSAASSYLQKKETSLSGKYLFTS</sequence>
<comment type="similarity">
    <text evidence="1">Belongs to the major facilitator superfamily.</text>
</comment>
<feature type="transmembrane region" description="Helical" evidence="3">
    <location>
        <begin position="132"/>
        <end position="156"/>
    </location>
</feature>
<feature type="transmembrane region" description="Helical" evidence="3">
    <location>
        <begin position="101"/>
        <end position="120"/>
    </location>
</feature>
<keyword evidence="5" id="KW-1185">Reference proteome</keyword>
<dbReference type="Gene3D" id="1.20.1250.20">
    <property type="entry name" value="MFS general substrate transporter like domains"/>
    <property type="match status" value="2"/>
</dbReference>
<feature type="region of interest" description="Disordered" evidence="2">
    <location>
        <begin position="460"/>
        <end position="480"/>
    </location>
</feature>
<dbReference type="KEGG" id="clec:106668910"/>
<feature type="transmembrane region" description="Helical" evidence="3">
    <location>
        <begin position="298"/>
        <end position="317"/>
    </location>
</feature>
<dbReference type="GO" id="GO:0005886">
    <property type="term" value="C:plasma membrane"/>
    <property type="evidence" value="ECO:0007669"/>
    <property type="project" value="TreeGrafter"/>
</dbReference>
<evidence type="ECO:0000256" key="2">
    <source>
        <dbReference type="SAM" id="MobiDB-lite"/>
    </source>
</evidence>
<proteinExistence type="inferred from homology"/>
<feature type="transmembrane region" description="Helical" evidence="3">
    <location>
        <begin position="329"/>
        <end position="347"/>
    </location>
</feature>
<feature type="compositionally biased region" description="Polar residues" evidence="2">
    <location>
        <begin position="464"/>
        <end position="477"/>
    </location>
</feature>
<keyword evidence="3" id="KW-0812">Transmembrane</keyword>
<dbReference type="InterPro" id="IPR039672">
    <property type="entry name" value="MFS_2"/>
</dbReference>
<feature type="transmembrane region" description="Helical" evidence="3">
    <location>
        <begin position="207"/>
        <end position="229"/>
    </location>
</feature>
<evidence type="ECO:0000313" key="5">
    <source>
        <dbReference type="Proteomes" id="UP000494040"/>
    </source>
</evidence>
<accession>A0A8I6RYC0</accession>
<organism evidence="4 5">
    <name type="scientific">Cimex lectularius</name>
    <name type="common">Bed bug</name>
    <name type="synonym">Acanthia lectularia</name>
    <dbReference type="NCBI Taxonomy" id="79782"/>
    <lineage>
        <taxon>Eukaryota</taxon>
        <taxon>Metazoa</taxon>
        <taxon>Ecdysozoa</taxon>
        <taxon>Arthropoda</taxon>
        <taxon>Hexapoda</taxon>
        <taxon>Insecta</taxon>
        <taxon>Pterygota</taxon>
        <taxon>Neoptera</taxon>
        <taxon>Paraneoptera</taxon>
        <taxon>Hemiptera</taxon>
        <taxon>Heteroptera</taxon>
        <taxon>Panheteroptera</taxon>
        <taxon>Cimicomorpha</taxon>
        <taxon>Cimicidae</taxon>
        <taxon>Cimex</taxon>
    </lineage>
</organism>
<evidence type="ECO:0008006" key="6">
    <source>
        <dbReference type="Google" id="ProtNLM"/>
    </source>
</evidence>